<dbReference type="VEuPathDB" id="FungiDB:RhiirFUN_016431"/>
<reference evidence="2 3" key="2">
    <citation type="journal article" date="2018" name="New Phytol.">
        <title>High intraspecific genome diversity in the model arbuscular mycorrhizal symbiont Rhizophagus irregularis.</title>
        <authorList>
            <person name="Chen E.C.H."/>
            <person name="Morin E."/>
            <person name="Beaudet D."/>
            <person name="Noel J."/>
            <person name="Yildirir G."/>
            <person name="Ndikumana S."/>
            <person name="Charron P."/>
            <person name="St-Onge C."/>
            <person name="Giorgi J."/>
            <person name="Kruger M."/>
            <person name="Marton T."/>
            <person name="Ropars J."/>
            <person name="Grigoriev I.V."/>
            <person name="Hainaut M."/>
            <person name="Henrissat B."/>
            <person name="Roux C."/>
            <person name="Martin F."/>
            <person name="Corradi N."/>
        </authorList>
    </citation>
    <scope>NUCLEOTIDE SEQUENCE [LARGE SCALE GENOMIC DNA]</scope>
    <source>
        <strain evidence="2 3">DAOM 197198</strain>
    </source>
</reference>
<dbReference type="InterPro" id="IPR011333">
    <property type="entry name" value="SKP1/BTB/POZ_sf"/>
</dbReference>
<dbReference type="InterPro" id="IPR000210">
    <property type="entry name" value="BTB/POZ_dom"/>
</dbReference>
<dbReference type="Proteomes" id="UP000018888">
    <property type="component" value="Unassembled WGS sequence"/>
</dbReference>
<dbReference type="Pfam" id="PF07707">
    <property type="entry name" value="BACK"/>
    <property type="match status" value="1"/>
</dbReference>
<dbReference type="PANTHER" id="PTHR24410:SF23">
    <property type="entry name" value="BTB DOMAIN-CONTAINING PROTEIN-RELATED"/>
    <property type="match status" value="1"/>
</dbReference>
<proteinExistence type="predicted"/>
<evidence type="ECO:0000313" key="2">
    <source>
        <dbReference type="EMBL" id="POG74478.1"/>
    </source>
</evidence>
<dbReference type="Gene3D" id="1.25.40.420">
    <property type="match status" value="1"/>
</dbReference>
<feature type="domain" description="BTB" evidence="1">
    <location>
        <begin position="6"/>
        <end position="78"/>
    </location>
</feature>
<dbReference type="Pfam" id="PF00651">
    <property type="entry name" value="BTB"/>
    <property type="match status" value="1"/>
</dbReference>
<dbReference type="PANTHER" id="PTHR24410">
    <property type="entry name" value="HL07962P-RELATED"/>
    <property type="match status" value="1"/>
</dbReference>
<reference evidence="2 3" key="1">
    <citation type="journal article" date="2013" name="Proc. Natl. Acad. Sci. U.S.A.">
        <title>Genome of an arbuscular mycorrhizal fungus provides insight into the oldest plant symbiosis.</title>
        <authorList>
            <person name="Tisserant E."/>
            <person name="Malbreil M."/>
            <person name="Kuo A."/>
            <person name="Kohler A."/>
            <person name="Symeonidi A."/>
            <person name="Balestrini R."/>
            <person name="Charron P."/>
            <person name="Duensing N."/>
            <person name="Frei Dit Frey N."/>
            <person name="Gianinazzi-Pearson V."/>
            <person name="Gilbert L.B."/>
            <person name="Handa Y."/>
            <person name="Herr J.R."/>
            <person name="Hijri M."/>
            <person name="Koul R."/>
            <person name="Kawaguchi M."/>
            <person name="Krajinski F."/>
            <person name="Lammers P.J."/>
            <person name="Masclaux F.G."/>
            <person name="Murat C."/>
            <person name="Morin E."/>
            <person name="Ndikumana S."/>
            <person name="Pagni M."/>
            <person name="Petitpierre D."/>
            <person name="Requena N."/>
            <person name="Rosikiewicz P."/>
            <person name="Riley R."/>
            <person name="Saito K."/>
            <person name="San Clemente H."/>
            <person name="Shapiro H."/>
            <person name="van Tuinen D."/>
            <person name="Becard G."/>
            <person name="Bonfante P."/>
            <person name="Paszkowski U."/>
            <person name="Shachar-Hill Y.Y."/>
            <person name="Tuskan G.A."/>
            <person name="Young P.W."/>
            <person name="Sanders I.R."/>
            <person name="Henrissat B."/>
            <person name="Rensing S.A."/>
            <person name="Grigoriev I.V."/>
            <person name="Corradi N."/>
            <person name="Roux C."/>
            <person name="Martin F."/>
        </authorList>
    </citation>
    <scope>NUCLEOTIDE SEQUENCE [LARGE SCALE GENOMIC DNA]</scope>
    <source>
        <strain evidence="2 3">DAOM 197198</strain>
    </source>
</reference>
<sequence length="331" mass="39477">MSMCFDDHFIGWRKRNTKEFRAHSVILRARSPYFKGVLSSTWITKKNDMIIFHKPNIAPNIFDMILRYIYLGELDLTEQPGEDILKLLIASDELLLEELVEYSRDYLIKHQRNWIQKNFVLILNTACKYTSCKTLQDYCFKIICLNPELLITSDNFLSLDKDIFYDLLEREDLLIKEIVIWDHLVLNRPMYRWESFKNKCKGQVDSLVLVKVKQASKIFGGYSSIGFNSIGDSLLRIYNGRQRFYYSSDNFIFSFENEEDTQNMKISRVIKYDKAIYDYYTIGFNFGFNSLYINDCQHLQAYNLYHYYENNINTEMVYNIEEIETFVIVKQ</sequence>
<dbReference type="CDD" id="cd14733">
    <property type="entry name" value="BACK"/>
    <property type="match status" value="1"/>
</dbReference>
<protein>
    <recommendedName>
        <fullName evidence="1">BTB domain-containing protein</fullName>
    </recommendedName>
</protein>
<name>A0A2P4QA50_RHIID</name>
<dbReference type="InterPro" id="IPR011705">
    <property type="entry name" value="BACK"/>
</dbReference>
<dbReference type="InterPro" id="IPR051481">
    <property type="entry name" value="BTB-POZ/Galectin-3-binding"/>
</dbReference>
<gene>
    <name evidence="2" type="ORF">GLOIN_2v1771315</name>
</gene>
<keyword evidence="3" id="KW-1185">Reference proteome</keyword>
<accession>A0A2P4QA50</accession>
<dbReference type="SUPFAM" id="SSF54695">
    <property type="entry name" value="POZ domain"/>
    <property type="match status" value="1"/>
</dbReference>
<dbReference type="EMBL" id="AUPC02000071">
    <property type="protein sequence ID" value="POG74478.1"/>
    <property type="molecule type" value="Genomic_DNA"/>
</dbReference>
<dbReference type="AlphaFoldDB" id="A0A2P4QA50"/>
<dbReference type="CDD" id="cd18186">
    <property type="entry name" value="BTB_POZ_ZBTB_KLHL-like"/>
    <property type="match status" value="1"/>
</dbReference>
<organism evidence="2 3">
    <name type="scientific">Rhizophagus irregularis (strain DAOM 181602 / DAOM 197198 / MUCL 43194)</name>
    <name type="common">Arbuscular mycorrhizal fungus</name>
    <name type="synonym">Glomus intraradices</name>
    <dbReference type="NCBI Taxonomy" id="747089"/>
    <lineage>
        <taxon>Eukaryota</taxon>
        <taxon>Fungi</taxon>
        <taxon>Fungi incertae sedis</taxon>
        <taxon>Mucoromycota</taxon>
        <taxon>Glomeromycotina</taxon>
        <taxon>Glomeromycetes</taxon>
        <taxon>Glomerales</taxon>
        <taxon>Glomeraceae</taxon>
        <taxon>Rhizophagus</taxon>
    </lineage>
</organism>
<dbReference type="PROSITE" id="PS50097">
    <property type="entry name" value="BTB"/>
    <property type="match status" value="1"/>
</dbReference>
<comment type="caution">
    <text evidence="2">The sequence shown here is derived from an EMBL/GenBank/DDBJ whole genome shotgun (WGS) entry which is preliminary data.</text>
</comment>
<evidence type="ECO:0000313" key="3">
    <source>
        <dbReference type="Proteomes" id="UP000018888"/>
    </source>
</evidence>
<dbReference type="Gene3D" id="3.30.710.10">
    <property type="entry name" value="Potassium Channel Kv1.1, Chain A"/>
    <property type="match status" value="1"/>
</dbReference>
<evidence type="ECO:0000259" key="1">
    <source>
        <dbReference type="PROSITE" id="PS50097"/>
    </source>
</evidence>
<dbReference type="SMART" id="SM00225">
    <property type="entry name" value="BTB"/>
    <property type="match status" value="1"/>
</dbReference>